<evidence type="ECO:0000256" key="6">
    <source>
        <dbReference type="ARBA" id="ARBA00018045"/>
    </source>
</evidence>
<evidence type="ECO:0000313" key="15">
    <source>
        <dbReference type="EMBL" id="TVY85049.1"/>
    </source>
</evidence>
<dbReference type="Pfam" id="PF04072">
    <property type="entry name" value="LCM"/>
    <property type="match status" value="1"/>
</dbReference>
<evidence type="ECO:0000256" key="9">
    <source>
        <dbReference type="ARBA" id="ARBA00022691"/>
    </source>
</evidence>
<evidence type="ECO:0000256" key="11">
    <source>
        <dbReference type="ARBA" id="ARBA00029750"/>
    </source>
</evidence>
<comment type="catalytic activity">
    <reaction evidence="13">
        <text>7-[(3S)-(3-amino-3-methoxycarbonyl)propyl]wyosine(37) in tRNA(Phe) + S-adenosyl-L-methionine + CO2 = wybutosine(37) in tRNA(Phe) + S-adenosyl-L-homocysteine + 2 H(+)</text>
        <dbReference type="Rhea" id="RHEA:37119"/>
        <dbReference type="Rhea" id="RHEA-COMP:11844"/>
        <dbReference type="Rhea" id="RHEA-COMP:11847"/>
        <dbReference type="ChEBI" id="CHEBI:15378"/>
        <dbReference type="ChEBI" id="CHEBI:16526"/>
        <dbReference type="ChEBI" id="CHEBI:57856"/>
        <dbReference type="ChEBI" id="CHEBI:59789"/>
        <dbReference type="ChEBI" id="CHEBI:73544"/>
        <dbReference type="ChEBI" id="CHEBI:74275"/>
        <dbReference type="EC" id="2.3.1.231"/>
    </reaction>
</comment>
<dbReference type="EC" id="2.1.1.290" evidence="5"/>
<dbReference type="EMBL" id="QGMK01000034">
    <property type="protein sequence ID" value="TVY85049.1"/>
    <property type="molecule type" value="Genomic_DNA"/>
</dbReference>
<comment type="pathway">
    <text evidence="2">tRNA modification; wybutosine-tRNA(Phe) biosynthesis.</text>
</comment>
<gene>
    <name evidence="15" type="primary">ppm2</name>
    <name evidence="15" type="ORF">LSUE1_G000496</name>
</gene>
<dbReference type="GO" id="GO:0008175">
    <property type="term" value="F:tRNA methyltransferase activity"/>
    <property type="evidence" value="ECO:0007669"/>
    <property type="project" value="TreeGrafter"/>
</dbReference>
<keyword evidence="16" id="KW-1185">Reference proteome</keyword>
<dbReference type="Pfam" id="PF13418">
    <property type="entry name" value="Beta-prop_TYW4"/>
    <property type="match status" value="1"/>
</dbReference>
<dbReference type="SUPFAM" id="SSF53335">
    <property type="entry name" value="S-adenosyl-L-methionine-dependent methyltransferases"/>
    <property type="match status" value="1"/>
</dbReference>
<keyword evidence="7" id="KW-0489">Methyltransferase</keyword>
<dbReference type="Gene3D" id="2.120.10.80">
    <property type="entry name" value="Kelch-type beta propeller"/>
    <property type="match status" value="1"/>
</dbReference>
<dbReference type="Gene3D" id="3.40.50.150">
    <property type="entry name" value="Vaccinia Virus protein VP39"/>
    <property type="match status" value="1"/>
</dbReference>
<evidence type="ECO:0000256" key="7">
    <source>
        <dbReference type="ARBA" id="ARBA00022603"/>
    </source>
</evidence>
<dbReference type="Proteomes" id="UP000469558">
    <property type="component" value="Unassembled WGS sequence"/>
</dbReference>
<evidence type="ECO:0000256" key="13">
    <source>
        <dbReference type="ARBA" id="ARBA00049250"/>
    </source>
</evidence>
<comment type="catalytic activity">
    <reaction evidence="1">
        <text>7-[(3S)-3-amino-3-carboxypropyl]wyosine(37) in tRNA(Phe) + S-adenosyl-L-methionine = 7-[(3S)-(3-amino-3-methoxycarbonyl)propyl]wyosine(37) in tRNA(Phe) + S-adenosyl-L-homocysteine</text>
        <dbReference type="Rhea" id="RHEA:36903"/>
        <dbReference type="Rhea" id="RHEA-COMP:10379"/>
        <dbReference type="Rhea" id="RHEA-COMP:11844"/>
        <dbReference type="ChEBI" id="CHEBI:57856"/>
        <dbReference type="ChEBI" id="CHEBI:59789"/>
        <dbReference type="ChEBI" id="CHEBI:73543"/>
        <dbReference type="ChEBI" id="CHEBI:74275"/>
        <dbReference type="EC" id="2.1.1.290"/>
    </reaction>
</comment>
<protein>
    <recommendedName>
        <fullName evidence="6">tRNA wybutosine-synthesizing protein 4</fullName>
        <ecNumber evidence="5">2.1.1.290</ecNumber>
        <ecNumber evidence="4">2.3.1.231</ecNumber>
    </recommendedName>
    <alternativeName>
        <fullName evidence="12">tRNA(Phe) (7-(3-amino-3-(methoxycarbonyl)propyl)wyosine(37)-N)-methoxycarbonyltransferase</fullName>
    </alternativeName>
    <alternativeName>
        <fullName evidence="11">tRNA(Phe) (7-(3-amino-3-carboxypropyl)wyosine(37)-O)-methyltransferase</fullName>
    </alternativeName>
</protein>
<evidence type="ECO:0000256" key="14">
    <source>
        <dbReference type="SAM" id="MobiDB-lite"/>
    </source>
</evidence>
<proteinExistence type="inferred from homology"/>
<dbReference type="PANTHER" id="PTHR46529:SF1">
    <property type="entry name" value="TRNA WYBUTOSINE-SYNTHESIZING PROTEIN 4"/>
    <property type="match status" value="1"/>
</dbReference>
<evidence type="ECO:0000256" key="8">
    <source>
        <dbReference type="ARBA" id="ARBA00022679"/>
    </source>
</evidence>
<dbReference type="PANTHER" id="PTHR46529">
    <property type="entry name" value="TRNA WYBUTOSINE-SYNTHESIZING PROTEIN 4"/>
    <property type="match status" value="1"/>
</dbReference>
<dbReference type="GO" id="GO:0031591">
    <property type="term" value="P:wybutosine biosynthetic process"/>
    <property type="evidence" value="ECO:0007669"/>
    <property type="project" value="TreeGrafter"/>
</dbReference>
<evidence type="ECO:0000256" key="1">
    <source>
        <dbReference type="ARBA" id="ARBA00001806"/>
    </source>
</evidence>
<feature type="region of interest" description="Disordered" evidence="14">
    <location>
        <begin position="375"/>
        <end position="395"/>
    </location>
</feature>
<dbReference type="AlphaFoldDB" id="A0A8T9CGQ3"/>
<comment type="similarity">
    <text evidence="3">Belongs to the methyltransferase superfamily. LCMT family.</text>
</comment>
<evidence type="ECO:0000256" key="10">
    <source>
        <dbReference type="ARBA" id="ARBA00022694"/>
    </source>
</evidence>
<evidence type="ECO:0000256" key="2">
    <source>
        <dbReference type="ARBA" id="ARBA00004797"/>
    </source>
</evidence>
<dbReference type="InterPro" id="IPR007213">
    <property type="entry name" value="Ppm1/Ppm2/Tcmp"/>
</dbReference>
<accession>A0A8T9CGQ3</accession>
<keyword evidence="10" id="KW-0819">tRNA processing</keyword>
<evidence type="ECO:0000256" key="3">
    <source>
        <dbReference type="ARBA" id="ARBA00010703"/>
    </source>
</evidence>
<feature type="compositionally biased region" description="Low complexity" evidence="14">
    <location>
        <begin position="382"/>
        <end position="395"/>
    </location>
</feature>
<dbReference type="GO" id="GO:0030488">
    <property type="term" value="P:tRNA methylation"/>
    <property type="evidence" value="ECO:0007669"/>
    <property type="project" value="TreeGrafter"/>
</dbReference>
<evidence type="ECO:0000313" key="16">
    <source>
        <dbReference type="Proteomes" id="UP000469558"/>
    </source>
</evidence>
<evidence type="ECO:0000256" key="4">
    <source>
        <dbReference type="ARBA" id="ARBA00012155"/>
    </source>
</evidence>
<evidence type="ECO:0000256" key="5">
    <source>
        <dbReference type="ARBA" id="ARBA00012779"/>
    </source>
</evidence>
<organism evidence="15 16">
    <name type="scientific">Lachnellula suecica</name>
    <dbReference type="NCBI Taxonomy" id="602035"/>
    <lineage>
        <taxon>Eukaryota</taxon>
        <taxon>Fungi</taxon>
        <taxon>Dikarya</taxon>
        <taxon>Ascomycota</taxon>
        <taxon>Pezizomycotina</taxon>
        <taxon>Leotiomycetes</taxon>
        <taxon>Helotiales</taxon>
        <taxon>Lachnaceae</taxon>
        <taxon>Lachnellula</taxon>
    </lineage>
</organism>
<dbReference type="EC" id="2.3.1.231" evidence="4"/>
<keyword evidence="9" id="KW-0949">S-adenosyl-L-methionine</keyword>
<sequence length="527" mass="58708">MVSVTSRAAGSSLGSAAARADDAIMGTNNSSIVSKRSVERLYFPDEPHFFRYFVKKPQRRSPLINRGYWLRMKAIDNTVRQFLEQPTQSRKVVINLGCGYDPLVWQCLSRYPGACKNVLFVDVDYKELMLKKRDMVTRTTELQQVLTNVQVLEGDILLQSDQYIQIGCDLRDLERLNKVLSSDIDVQESQILLVAEVSITYMEAKYADDVIRWAGSLPREKYPTTSAQRRRFESLGWVDVSVGNLWSLFSSPDFLCPEERKALDVIEPFDEWEEFALFGCHYVLVVANNHIAPGAAVGLSETKPSAAPFAAPFSPFSPMEVQFSESPKGCGCRRFAAYLPLKNTDRALASVGNFGGMGLKTRIDSYDVYTTAPGDFQDARQSEGYSSQSSPSSRMCHSITDLGDVSLLVGGRTGPDNSLKDCWLYHKWLDLWERVDDLPQPLYRHQAVNIGQGSVLISNGRLNSREISTDYLLWNRQSGWVKCSIGGDNRPPTYGATLIIFDKGPYASGILAGGISSGCVIIQGICK</sequence>
<name>A0A8T9CGQ3_9HELO</name>
<dbReference type="OrthoDB" id="47172at2759"/>
<dbReference type="SUPFAM" id="SSF117281">
    <property type="entry name" value="Kelch motif"/>
    <property type="match status" value="1"/>
</dbReference>
<comment type="caution">
    <text evidence="15">The sequence shown here is derived from an EMBL/GenBank/DDBJ whole genome shotgun (WGS) entry which is preliminary data.</text>
</comment>
<reference evidence="15 16" key="1">
    <citation type="submission" date="2018-05" db="EMBL/GenBank/DDBJ databases">
        <title>Genome sequencing and assembly of the regulated plant pathogen Lachnellula willkommii and related sister species for the development of diagnostic species identification markers.</title>
        <authorList>
            <person name="Giroux E."/>
            <person name="Bilodeau G."/>
        </authorList>
    </citation>
    <scope>NUCLEOTIDE SEQUENCE [LARGE SCALE GENOMIC DNA]</scope>
    <source>
        <strain evidence="15 16">CBS 268.59</strain>
    </source>
</reference>
<dbReference type="InterPro" id="IPR029063">
    <property type="entry name" value="SAM-dependent_MTases_sf"/>
</dbReference>
<keyword evidence="8" id="KW-0808">Transferase</keyword>
<evidence type="ECO:0000256" key="12">
    <source>
        <dbReference type="ARBA" id="ARBA00030847"/>
    </source>
</evidence>
<dbReference type="InterPro" id="IPR015915">
    <property type="entry name" value="Kelch-typ_b-propeller"/>
</dbReference>